<dbReference type="PANTHER" id="PTHR33908">
    <property type="entry name" value="MANNOSYLTRANSFERASE YKCB-RELATED"/>
    <property type="match status" value="1"/>
</dbReference>
<feature type="transmembrane region" description="Helical" evidence="8">
    <location>
        <begin position="222"/>
        <end position="241"/>
    </location>
</feature>
<feature type="transmembrane region" description="Helical" evidence="8">
    <location>
        <begin position="315"/>
        <end position="331"/>
    </location>
</feature>
<dbReference type="Proteomes" id="UP000294901">
    <property type="component" value="Unassembled WGS sequence"/>
</dbReference>
<feature type="transmembrane region" description="Helical" evidence="8">
    <location>
        <begin position="155"/>
        <end position="173"/>
    </location>
</feature>
<evidence type="ECO:0000256" key="2">
    <source>
        <dbReference type="ARBA" id="ARBA00022475"/>
    </source>
</evidence>
<reference evidence="10 11" key="1">
    <citation type="submission" date="2019-03" db="EMBL/GenBank/DDBJ databases">
        <title>Sequencing the genomes of 1000 actinobacteria strains.</title>
        <authorList>
            <person name="Klenk H.-P."/>
        </authorList>
    </citation>
    <scope>NUCLEOTIDE SEQUENCE [LARGE SCALE GENOMIC DNA]</scope>
    <source>
        <strain evidence="10 11">DSM 43805</strain>
    </source>
</reference>
<keyword evidence="6 8" id="KW-1133">Transmembrane helix</keyword>
<dbReference type="RefSeq" id="WP_133878147.1">
    <property type="nucleotide sequence ID" value="NZ_BOMD01000044.1"/>
</dbReference>
<dbReference type="InterPro" id="IPR038731">
    <property type="entry name" value="RgtA/B/C-like"/>
</dbReference>
<feature type="transmembrane region" description="Helical" evidence="8">
    <location>
        <begin position="130"/>
        <end position="148"/>
    </location>
</feature>
<evidence type="ECO:0000259" key="9">
    <source>
        <dbReference type="Pfam" id="PF13231"/>
    </source>
</evidence>
<dbReference type="GO" id="GO:0005886">
    <property type="term" value="C:plasma membrane"/>
    <property type="evidence" value="ECO:0007669"/>
    <property type="project" value="UniProtKB-SubCell"/>
</dbReference>
<evidence type="ECO:0000256" key="8">
    <source>
        <dbReference type="SAM" id="Phobius"/>
    </source>
</evidence>
<dbReference type="PANTHER" id="PTHR33908:SF11">
    <property type="entry name" value="MEMBRANE PROTEIN"/>
    <property type="match status" value="1"/>
</dbReference>
<feature type="transmembrane region" description="Helical" evidence="8">
    <location>
        <begin position="179"/>
        <end position="210"/>
    </location>
</feature>
<protein>
    <submittedName>
        <fullName evidence="10">Dolichyl-phosphate-mannose-protein mannosyltransferase</fullName>
    </submittedName>
</protein>
<gene>
    <name evidence="10" type="ORF">C8E87_7584</name>
</gene>
<evidence type="ECO:0000256" key="4">
    <source>
        <dbReference type="ARBA" id="ARBA00022679"/>
    </source>
</evidence>
<feature type="domain" description="Glycosyltransferase RgtA/B/C/D-like" evidence="9">
    <location>
        <begin position="113"/>
        <end position="234"/>
    </location>
</feature>
<feature type="transmembrane region" description="Helical" evidence="8">
    <location>
        <begin position="288"/>
        <end position="308"/>
    </location>
</feature>
<evidence type="ECO:0000256" key="7">
    <source>
        <dbReference type="ARBA" id="ARBA00023136"/>
    </source>
</evidence>
<keyword evidence="2" id="KW-1003">Cell membrane</keyword>
<dbReference type="GO" id="GO:0016763">
    <property type="term" value="F:pentosyltransferase activity"/>
    <property type="evidence" value="ECO:0007669"/>
    <property type="project" value="TreeGrafter"/>
</dbReference>
<dbReference type="GO" id="GO:0009103">
    <property type="term" value="P:lipopolysaccharide biosynthetic process"/>
    <property type="evidence" value="ECO:0007669"/>
    <property type="project" value="UniProtKB-ARBA"/>
</dbReference>
<keyword evidence="4 10" id="KW-0808">Transferase</keyword>
<dbReference type="EMBL" id="SNWR01000002">
    <property type="protein sequence ID" value="TDO32139.1"/>
    <property type="molecule type" value="Genomic_DNA"/>
</dbReference>
<keyword evidence="7 8" id="KW-0472">Membrane</keyword>
<comment type="subcellular location">
    <subcellularLocation>
        <location evidence="1">Cell membrane</location>
        <topology evidence="1">Multi-pass membrane protein</topology>
    </subcellularLocation>
</comment>
<feature type="transmembrane region" description="Helical" evidence="8">
    <location>
        <begin position="82"/>
        <end position="101"/>
    </location>
</feature>
<evidence type="ECO:0000256" key="3">
    <source>
        <dbReference type="ARBA" id="ARBA00022676"/>
    </source>
</evidence>
<name>A0A4R6J964_9ACTN</name>
<dbReference type="OrthoDB" id="3207667at2"/>
<feature type="transmembrane region" description="Helical" evidence="8">
    <location>
        <begin position="25"/>
        <end position="43"/>
    </location>
</feature>
<dbReference type="InterPro" id="IPR050297">
    <property type="entry name" value="LipidA_mod_glycosyltrf_83"/>
</dbReference>
<feature type="transmembrane region" description="Helical" evidence="8">
    <location>
        <begin position="367"/>
        <end position="386"/>
    </location>
</feature>
<evidence type="ECO:0000313" key="10">
    <source>
        <dbReference type="EMBL" id="TDO32139.1"/>
    </source>
</evidence>
<evidence type="ECO:0000256" key="6">
    <source>
        <dbReference type="ARBA" id="ARBA00022989"/>
    </source>
</evidence>
<organism evidence="10 11">
    <name type="scientific">Paractinoplanes brasiliensis</name>
    <dbReference type="NCBI Taxonomy" id="52695"/>
    <lineage>
        <taxon>Bacteria</taxon>
        <taxon>Bacillati</taxon>
        <taxon>Actinomycetota</taxon>
        <taxon>Actinomycetes</taxon>
        <taxon>Micromonosporales</taxon>
        <taxon>Micromonosporaceae</taxon>
        <taxon>Paractinoplanes</taxon>
    </lineage>
</organism>
<feature type="transmembrane region" description="Helical" evidence="8">
    <location>
        <begin position="337"/>
        <end position="355"/>
    </location>
</feature>
<keyword evidence="3 10" id="KW-0328">Glycosyltransferase</keyword>
<sequence length="507" mass="54090">MTVLELVKPASPAPVEAKPKDRTDFYLSVGLTTVVLALLAWNITGFPTASDDEGTYLAQAWAVQHGKGLAHYTYWYDHPPLAWIQLAAGSWLPGLIAPGLLAVAAGRIAMLPLQAAGLLLVYVIGRRVGFPRWAAALGLLTYGLSPLFLTMGRQIYLDSFAVVWILAALALALSPSKHLWHFAAAGAAAAVGVLSKETILVILPAVLVALWQNTARSSTRPWAYGAFASGLVLVGCFYPLYALLRGELFPGEGHVSLLGAVQFQLGSRSGSGSIFEAGSGANALLHSWLYYDSVLLIAGSVATVAGLALRRLRPVTVAGAILILVALRPGGYLPAMYVVQVLPFFALAIAGVLAWALSRTRGLVKPVAIGLAVLLAAFVVAPRWYVGDRRALTADDNAAYVETARYLRAQPPSTVVVDDVLWLDCVNAGYPEDRVIWFYKLDLDAEVAARLPGGWRDVDYVVSSPALRQDPGTLPTVTTLLRNSAVIESFGSGDGVIEIRKVVKEPS</sequence>
<keyword evidence="11" id="KW-1185">Reference proteome</keyword>
<keyword evidence="5 8" id="KW-0812">Transmembrane</keyword>
<feature type="transmembrane region" description="Helical" evidence="8">
    <location>
        <begin position="108"/>
        <end position="124"/>
    </location>
</feature>
<accession>A0A4R6J964</accession>
<evidence type="ECO:0000313" key="11">
    <source>
        <dbReference type="Proteomes" id="UP000294901"/>
    </source>
</evidence>
<proteinExistence type="predicted"/>
<evidence type="ECO:0000256" key="5">
    <source>
        <dbReference type="ARBA" id="ARBA00022692"/>
    </source>
</evidence>
<comment type="caution">
    <text evidence="10">The sequence shown here is derived from an EMBL/GenBank/DDBJ whole genome shotgun (WGS) entry which is preliminary data.</text>
</comment>
<evidence type="ECO:0000256" key="1">
    <source>
        <dbReference type="ARBA" id="ARBA00004651"/>
    </source>
</evidence>
<dbReference type="AlphaFoldDB" id="A0A4R6J964"/>
<dbReference type="Pfam" id="PF13231">
    <property type="entry name" value="PMT_2"/>
    <property type="match status" value="1"/>
</dbReference>